<evidence type="ECO:0000313" key="1">
    <source>
        <dbReference type="EMBL" id="KAJ8405309.1"/>
    </source>
</evidence>
<proteinExistence type="predicted"/>
<dbReference type="SUPFAM" id="SSF53098">
    <property type="entry name" value="Ribonuclease H-like"/>
    <property type="match status" value="1"/>
</dbReference>
<gene>
    <name evidence="1" type="ORF">AAFF_G00323000</name>
</gene>
<organism evidence="1 2">
    <name type="scientific">Aldrovandia affinis</name>
    <dbReference type="NCBI Taxonomy" id="143900"/>
    <lineage>
        <taxon>Eukaryota</taxon>
        <taxon>Metazoa</taxon>
        <taxon>Chordata</taxon>
        <taxon>Craniata</taxon>
        <taxon>Vertebrata</taxon>
        <taxon>Euteleostomi</taxon>
        <taxon>Actinopterygii</taxon>
        <taxon>Neopterygii</taxon>
        <taxon>Teleostei</taxon>
        <taxon>Notacanthiformes</taxon>
        <taxon>Halosauridae</taxon>
        <taxon>Aldrovandia</taxon>
    </lineage>
</organism>
<keyword evidence="2" id="KW-1185">Reference proteome</keyword>
<sequence length="168" mass="18245">MKPLVRALNILQSETNTHMGWLLPTIYQLEVKLKRMATANNVKVCLPLVQAIQQGIQKRFGEMMQDPELIATSILLPKFKTSWTDNADIIQRGELLSTFMACGEKQSASVIIAHRKPAAPDGSELIVPVPAETGIAAAASSFRLMPALSGATCLLSRQVLIRAASGYT</sequence>
<dbReference type="PANTHER" id="PTHR47501:SF5">
    <property type="entry name" value="HAT C-TERMINAL DIMERISATION DOMAIN-CONTAINING PROTEIN"/>
    <property type="match status" value="1"/>
</dbReference>
<dbReference type="PANTHER" id="PTHR47501">
    <property type="entry name" value="TRANSPOSASE-RELATED"/>
    <property type="match status" value="1"/>
</dbReference>
<reference evidence="1" key="1">
    <citation type="journal article" date="2023" name="Science">
        <title>Genome structures resolve the early diversification of teleost fishes.</title>
        <authorList>
            <person name="Parey E."/>
            <person name="Louis A."/>
            <person name="Montfort J."/>
            <person name="Bouchez O."/>
            <person name="Roques C."/>
            <person name="Iampietro C."/>
            <person name="Lluch J."/>
            <person name="Castinel A."/>
            <person name="Donnadieu C."/>
            <person name="Desvignes T."/>
            <person name="Floi Bucao C."/>
            <person name="Jouanno E."/>
            <person name="Wen M."/>
            <person name="Mejri S."/>
            <person name="Dirks R."/>
            <person name="Jansen H."/>
            <person name="Henkel C."/>
            <person name="Chen W.J."/>
            <person name="Zahm M."/>
            <person name="Cabau C."/>
            <person name="Klopp C."/>
            <person name="Thompson A.W."/>
            <person name="Robinson-Rechavi M."/>
            <person name="Braasch I."/>
            <person name="Lecointre G."/>
            <person name="Bobe J."/>
            <person name="Postlethwait J.H."/>
            <person name="Berthelot C."/>
            <person name="Roest Crollius H."/>
            <person name="Guiguen Y."/>
        </authorList>
    </citation>
    <scope>NUCLEOTIDE SEQUENCE</scope>
    <source>
        <strain evidence="1">NC1722</strain>
    </source>
</reference>
<dbReference type="InterPro" id="IPR012337">
    <property type="entry name" value="RNaseH-like_sf"/>
</dbReference>
<protein>
    <submittedName>
        <fullName evidence="1">Uncharacterized protein</fullName>
    </submittedName>
</protein>
<accession>A0AAD7SMB3</accession>
<dbReference type="AlphaFoldDB" id="A0AAD7SMB3"/>
<comment type="caution">
    <text evidence="1">The sequence shown here is derived from an EMBL/GenBank/DDBJ whole genome shotgun (WGS) entry which is preliminary data.</text>
</comment>
<dbReference type="Proteomes" id="UP001221898">
    <property type="component" value="Unassembled WGS sequence"/>
</dbReference>
<evidence type="ECO:0000313" key="2">
    <source>
        <dbReference type="Proteomes" id="UP001221898"/>
    </source>
</evidence>
<dbReference type="EMBL" id="JAINUG010000049">
    <property type="protein sequence ID" value="KAJ8405309.1"/>
    <property type="molecule type" value="Genomic_DNA"/>
</dbReference>
<name>A0AAD7SMB3_9TELE</name>